<protein>
    <submittedName>
        <fullName evidence="5">Zinc-binding dehydrogenase</fullName>
    </submittedName>
</protein>
<dbReference type="Gene3D" id="3.90.180.10">
    <property type="entry name" value="Medium-chain alcohol dehydrogenases, catalytic domain"/>
    <property type="match status" value="1"/>
</dbReference>
<dbReference type="PANTHER" id="PTHR43401">
    <property type="entry name" value="L-THREONINE 3-DEHYDROGENASE"/>
    <property type="match status" value="1"/>
</dbReference>
<name>A0A5B8TLT8_9LACO</name>
<dbReference type="SUPFAM" id="SSF51735">
    <property type="entry name" value="NAD(P)-binding Rossmann-fold domains"/>
    <property type="match status" value="1"/>
</dbReference>
<keyword evidence="2" id="KW-1133">Transmembrane helix</keyword>
<evidence type="ECO:0000313" key="6">
    <source>
        <dbReference type="Proteomes" id="UP000321772"/>
    </source>
</evidence>
<dbReference type="EMBL" id="CP042392">
    <property type="protein sequence ID" value="QEA52824.1"/>
    <property type="molecule type" value="Genomic_DNA"/>
</dbReference>
<dbReference type="RefSeq" id="WP_146988837.1">
    <property type="nucleotide sequence ID" value="NZ_CP042392.1"/>
</dbReference>
<dbReference type="AlphaFoldDB" id="A0A5B8TLT8"/>
<dbReference type="InterPro" id="IPR036291">
    <property type="entry name" value="NAD(P)-bd_dom_sf"/>
</dbReference>
<dbReference type="GO" id="GO:0016491">
    <property type="term" value="F:oxidoreductase activity"/>
    <property type="evidence" value="ECO:0007669"/>
    <property type="project" value="UniProtKB-KW"/>
</dbReference>
<keyword evidence="2" id="KW-0812">Transmembrane</keyword>
<dbReference type="InterPro" id="IPR013154">
    <property type="entry name" value="ADH-like_N"/>
</dbReference>
<dbReference type="InterPro" id="IPR013149">
    <property type="entry name" value="ADH-like_C"/>
</dbReference>
<evidence type="ECO:0000313" key="5">
    <source>
        <dbReference type="EMBL" id="QEA52824.1"/>
    </source>
</evidence>
<dbReference type="InterPro" id="IPR011032">
    <property type="entry name" value="GroES-like_sf"/>
</dbReference>
<feature type="domain" description="Alcohol dehydrogenase-like N-terminal" evidence="4">
    <location>
        <begin position="23"/>
        <end position="115"/>
    </location>
</feature>
<evidence type="ECO:0000259" key="4">
    <source>
        <dbReference type="Pfam" id="PF08240"/>
    </source>
</evidence>
<dbReference type="Pfam" id="PF00107">
    <property type="entry name" value="ADH_zinc_N"/>
    <property type="match status" value="1"/>
</dbReference>
<dbReference type="Pfam" id="PF08240">
    <property type="entry name" value="ADH_N"/>
    <property type="match status" value="1"/>
</dbReference>
<feature type="transmembrane region" description="Helical" evidence="2">
    <location>
        <begin position="155"/>
        <end position="176"/>
    </location>
</feature>
<dbReference type="InterPro" id="IPR050129">
    <property type="entry name" value="Zn_alcohol_dh"/>
</dbReference>
<gene>
    <name evidence="5" type="ORF">FGL77_05560</name>
</gene>
<evidence type="ECO:0000256" key="2">
    <source>
        <dbReference type="SAM" id="Phobius"/>
    </source>
</evidence>
<proteinExistence type="predicted"/>
<organism evidence="5 6">
    <name type="scientific">Loigolactobacillus coryniformis</name>
    <dbReference type="NCBI Taxonomy" id="1610"/>
    <lineage>
        <taxon>Bacteria</taxon>
        <taxon>Bacillati</taxon>
        <taxon>Bacillota</taxon>
        <taxon>Bacilli</taxon>
        <taxon>Lactobacillales</taxon>
        <taxon>Lactobacillaceae</taxon>
        <taxon>Loigolactobacillus</taxon>
    </lineage>
</organism>
<reference evidence="5 6" key="1">
    <citation type="submission" date="2019-06" db="EMBL/GenBank/DDBJ databases">
        <title>Genome analyses of bacteria isolated from kimchi.</title>
        <authorList>
            <person name="Lee S."/>
            <person name="Ahn S."/>
            <person name="Roh S."/>
        </authorList>
    </citation>
    <scope>NUCLEOTIDE SEQUENCE [LARGE SCALE GENOMIC DNA]</scope>
    <source>
        <strain evidence="5 6">CBA3616</strain>
    </source>
</reference>
<sequence>MKAAIYKGKQNIALTELPTPHAGANDVVIQNIYAGICGSDVAVYNHGTKTGHKVGIDHEFGHEAISRVVAVGQNITDFQVGQRVFPYPLYARGDTSRAGSMGAFSEYILVPNARLNKQLYLVPEPITDRVGAMIEPFTVGTCAARHGHPQKGEQAIIYGAGTIGLAAAVALSYFGITKIVIVDHSDLRLNIARQLGFATINNAQNDVRTGAATLLGTTRGLHGNDYPNAAIFIDAVGRNEILQDFIEFGPIDSRFVAVGVNNTQPELNMLELIYGSKSIGGSGGYRPADVQTVMTIMASQQFALDSMITQEVDQAQLEAGIQAATDVDHALKVLVNYHI</sequence>
<dbReference type="Proteomes" id="UP000321772">
    <property type="component" value="Chromosome"/>
</dbReference>
<keyword evidence="2" id="KW-0472">Membrane</keyword>
<evidence type="ECO:0000256" key="1">
    <source>
        <dbReference type="ARBA" id="ARBA00023002"/>
    </source>
</evidence>
<evidence type="ECO:0000259" key="3">
    <source>
        <dbReference type="Pfam" id="PF00107"/>
    </source>
</evidence>
<dbReference type="PANTHER" id="PTHR43401:SF2">
    <property type="entry name" value="L-THREONINE 3-DEHYDROGENASE"/>
    <property type="match status" value="1"/>
</dbReference>
<dbReference type="Gene3D" id="3.40.50.720">
    <property type="entry name" value="NAD(P)-binding Rossmann-like Domain"/>
    <property type="match status" value="1"/>
</dbReference>
<keyword evidence="1" id="KW-0560">Oxidoreductase</keyword>
<feature type="domain" description="Alcohol dehydrogenase-like C-terminal" evidence="3">
    <location>
        <begin position="163"/>
        <end position="298"/>
    </location>
</feature>
<accession>A0A5B8TLT8</accession>
<dbReference type="SUPFAM" id="SSF50129">
    <property type="entry name" value="GroES-like"/>
    <property type="match status" value="1"/>
</dbReference>